<evidence type="ECO:0000313" key="7">
    <source>
        <dbReference type="Proteomes" id="UP000290408"/>
    </source>
</evidence>
<dbReference type="Proteomes" id="UP000290408">
    <property type="component" value="Chromosome"/>
</dbReference>
<evidence type="ECO:0000256" key="3">
    <source>
        <dbReference type="ARBA" id="ARBA00022679"/>
    </source>
</evidence>
<dbReference type="EMBL" id="CP036164">
    <property type="protein sequence ID" value="QBF47264.1"/>
    <property type="molecule type" value="Genomic_DNA"/>
</dbReference>
<dbReference type="KEGG" id="jli:EXU32_14025"/>
<evidence type="ECO:0000259" key="4">
    <source>
        <dbReference type="Pfam" id="PF00534"/>
    </source>
</evidence>
<dbReference type="GO" id="GO:1901137">
    <property type="term" value="P:carbohydrate derivative biosynthetic process"/>
    <property type="evidence" value="ECO:0007669"/>
    <property type="project" value="UniProtKB-ARBA"/>
</dbReference>
<dbReference type="InterPro" id="IPR001296">
    <property type="entry name" value="Glyco_trans_1"/>
</dbReference>
<reference evidence="6 7" key="1">
    <citation type="submission" date="2019-02" db="EMBL/GenBank/DDBJ databases">
        <title>Genomic data mining of an Antarctic deep-sea actinobacterium, Janibacterlimosus P3-3-X1.</title>
        <authorList>
            <person name="Liao L."/>
            <person name="Chen B."/>
        </authorList>
    </citation>
    <scope>NUCLEOTIDE SEQUENCE [LARGE SCALE GENOMIC DNA]</scope>
    <source>
        <strain evidence="6 7">P3-3-X1</strain>
    </source>
</reference>
<keyword evidence="2" id="KW-0328">Glycosyltransferase</keyword>
<dbReference type="OrthoDB" id="509705at2"/>
<evidence type="ECO:0000313" key="6">
    <source>
        <dbReference type="EMBL" id="QBF47264.1"/>
    </source>
</evidence>
<dbReference type="Pfam" id="PF13579">
    <property type="entry name" value="Glyco_trans_4_4"/>
    <property type="match status" value="1"/>
</dbReference>
<dbReference type="InterPro" id="IPR050194">
    <property type="entry name" value="Glycosyltransferase_grp1"/>
</dbReference>
<dbReference type="AlphaFoldDB" id="A0A4P6MU99"/>
<name>A0A4P6MU99_9MICO</name>
<evidence type="ECO:0000256" key="2">
    <source>
        <dbReference type="ARBA" id="ARBA00022676"/>
    </source>
</evidence>
<keyword evidence="3 6" id="KW-0808">Transferase</keyword>
<feature type="domain" description="Glycosyltransferase subfamily 4-like N-terminal" evidence="5">
    <location>
        <begin position="328"/>
        <end position="511"/>
    </location>
</feature>
<keyword evidence="7" id="KW-1185">Reference proteome</keyword>
<accession>A0A4P6MU99</accession>
<organism evidence="6 7">
    <name type="scientific">Janibacter limosus</name>
    <dbReference type="NCBI Taxonomy" id="53458"/>
    <lineage>
        <taxon>Bacteria</taxon>
        <taxon>Bacillati</taxon>
        <taxon>Actinomycetota</taxon>
        <taxon>Actinomycetes</taxon>
        <taxon>Micrococcales</taxon>
        <taxon>Intrasporangiaceae</taxon>
        <taxon>Janibacter</taxon>
    </lineage>
</organism>
<dbReference type="PANTHER" id="PTHR45947">
    <property type="entry name" value="SULFOQUINOVOSYL TRANSFERASE SQD2"/>
    <property type="match status" value="1"/>
</dbReference>
<dbReference type="CDD" id="cd03794">
    <property type="entry name" value="GT4_WbuB-like"/>
    <property type="match status" value="1"/>
</dbReference>
<evidence type="ECO:0000256" key="1">
    <source>
        <dbReference type="ARBA" id="ARBA00021292"/>
    </source>
</evidence>
<dbReference type="GO" id="GO:0016757">
    <property type="term" value="F:glycosyltransferase activity"/>
    <property type="evidence" value="ECO:0007669"/>
    <property type="project" value="UniProtKB-KW"/>
</dbReference>
<dbReference type="RefSeq" id="WP_130630457.1">
    <property type="nucleotide sequence ID" value="NZ_CP036164.1"/>
</dbReference>
<dbReference type="InterPro" id="IPR028098">
    <property type="entry name" value="Glyco_trans_4-like_N"/>
</dbReference>
<dbReference type="Pfam" id="PF00534">
    <property type="entry name" value="Glycos_transf_1"/>
    <property type="match status" value="1"/>
</dbReference>
<dbReference type="Gene3D" id="3.40.50.2000">
    <property type="entry name" value="Glycogen Phosphorylase B"/>
    <property type="match status" value="2"/>
</dbReference>
<dbReference type="PANTHER" id="PTHR45947:SF3">
    <property type="entry name" value="SULFOQUINOVOSYL TRANSFERASE SQD2"/>
    <property type="match status" value="1"/>
</dbReference>
<sequence length="734" mass="80948">MSPITVSAAKRQARRAARATARRVNLERIAALPHQGGKVGRRAIVTQARLFVHLGGRAEEGLVLLGTMSDADLGPTGHAFKACFHHELGATEAAIHEATAALHQHPDAEALGFAMWIAQRNGHEALIRRANTLAATVQPTLTKDAERLLRAFRSDDIAQTDAFVANAATWTCDHSVDRLEQISAETEIRSADDPAALRAQALEVGLRGGESLLVAARILRDNQGWDELRQLWLHHDAESLAIVPDKIAASIADLAARAGWLDTAQAVAARTIERSGSASARRTHARAAEQTQIARTGWPKDPVSERVYEPDPKAILAVLAQSLPYRSGGYATRGHGILTSLQSMDWHILAVTRLGFPYDFWKKNDPREVEDHDVVDGLTYRRLLEPREREYLTTPMASYIERFATRVESVAREHRASLIQASSFQNNGLAGLRAARRLGIPFVYEMRGLEDLMKVSRNPGFSETDAHRYMTGLELHIVQNADLTFVITEALREEMIRRGGPADRIVVLPNGVHADQFLPREPDQALIDELGIRGKTVIGYAGSLVDYEGLDLLLNAVAQLKQTRDDFAVILVGDGAYERKLRRMARDLGVLDVVTFTGRVPHEEVARYLSIFQITPFPRLPLPVCELISPIKPFEAMAMGKACISSSVAALAEIVEADVRGLVFTKGDADDFARQLTRYLDDPELRERMGRQARDWVLAERDWRKVTSIADAAYERLLGSPHTVPAGVAQASSS</sequence>
<gene>
    <name evidence="6" type="ORF">EXU32_14025</name>
</gene>
<protein>
    <recommendedName>
        <fullName evidence="1">D-inositol 3-phosphate glycosyltransferase</fullName>
    </recommendedName>
</protein>
<dbReference type="SUPFAM" id="SSF53756">
    <property type="entry name" value="UDP-Glycosyltransferase/glycogen phosphorylase"/>
    <property type="match status" value="1"/>
</dbReference>
<proteinExistence type="predicted"/>
<feature type="domain" description="Glycosyl transferase family 1" evidence="4">
    <location>
        <begin position="530"/>
        <end position="696"/>
    </location>
</feature>
<evidence type="ECO:0000259" key="5">
    <source>
        <dbReference type="Pfam" id="PF13579"/>
    </source>
</evidence>